<dbReference type="AlphaFoldDB" id="A0A1J4JYL1"/>
<dbReference type="VEuPathDB" id="TrichDB:TRFO_29058"/>
<dbReference type="Proteomes" id="UP000179807">
    <property type="component" value="Unassembled WGS sequence"/>
</dbReference>
<comment type="caution">
    <text evidence="1">The sequence shown here is derived from an EMBL/GenBank/DDBJ whole genome shotgun (WGS) entry which is preliminary data.</text>
</comment>
<dbReference type="GeneID" id="94841251"/>
<accession>A0A1J4JYL1</accession>
<gene>
    <name evidence="1" type="ORF">TRFO_29058</name>
</gene>
<dbReference type="SUPFAM" id="SSF48371">
    <property type="entry name" value="ARM repeat"/>
    <property type="match status" value="1"/>
</dbReference>
<organism evidence="1 2">
    <name type="scientific">Tritrichomonas foetus</name>
    <dbReference type="NCBI Taxonomy" id="1144522"/>
    <lineage>
        <taxon>Eukaryota</taxon>
        <taxon>Metamonada</taxon>
        <taxon>Parabasalia</taxon>
        <taxon>Tritrichomonadida</taxon>
        <taxon>Tritrichomonadidae</taxon>
        <taxon>Tritrichomonas</taxon>
    </lineage>
</organism>
<reference evidence="1" key="1">
    <citation type="submission" date="2016-10" db="EMBL/GenBank/DDBJ databases">
        <authorList>
            <person name="Benchimol M."/>
            <person name="Almeida L.G."/>
            <person name="Vasconcelos A.T."/>
            <person name="Perreira-Neves A."/>
            <person name="Rosa I.A."/>
            <person name="Tasca T."/>
            <person name="Bogo M.R."/>
            <person name="de Souza W."/>
        </authorList>
    </citation>
    <scope>NUCLEOTIDE SEQUENCE [LARGE SCALE GENOMIC DNA]</scope>
    <source>
        <strain evidence="1">K</strain>
    </source>
</reference>
<dbReference type="RefSeq" id="XP_068356696.1">
    <property type="nucleotide sequence ID" value="XM_068506547.1"/>
</dbReference>
<dbReference type="EMBL" id="MLAK01000823">
    <property type="protein sequence ID" value="OHT03560.1"/>
    <property type="molecule type" value="Genomic_DNA"/>
</dbReference>
<proteinExistence type="predicted"/>
<keyword evidence="2" id="KW-1185">Reference proteome</keyword>
<protein>
    <submittedName>
        <fullName evidence="1">Uncharacterized protein</fullName>
    </submittedName>
</protein>
<evidence type="ECO:0000313" key="1">
    <source>
        <dbReference type="EMBL" id="OHT03560.1"/>
    </source>
</evidence>
<evidence type="ECO:0000313" key="2">
    <source>
        <dbReference type="Proteomes" id="UP000179807"/>
    </source>
</evidence>
<name>A0A1J4JYL1_9EUKA</name>
<dbReference type="InterPro" id="IPR016024">
    <property type="entry name" value="ARM-type_fold"/>
</dbReference>
<sequence>MNSSSFESMRRNLRNEEKKDTICLTPELISQIPSLLSHFEVPENESILLQILKSQDDPEQYGIHEYLYQVAFSETDLRKHKAQAFLIESTKTKSFPYLLFSNEESIINLIHNLETNRKCAANLLCSIFDHNTHRNFISISVYETIFSYISEHLDLIPLLVSILLYCDEFPKDIFNIISPIIVNLLNQPELLVAWQAMFILVILVKAEIPFDTRIIIQCEERFINSIDETVIYTLLILMKNAPEAPHACLNRILQFANEDCEKLITESLVILTIFSDSWNDNEKDVIATQMMMLFYESQKPRTMGMSKTILIVGLLFAIDRLPISDLVFFNKVVEMIDVWDNKYVLLAISTMVTKTQNVSPETAAEMIEILRASRSLEDLAQDENQDVSRFAQQIINSILSPETE</sequence>